<feature type="binding site" evidence="6">
    <location>
        <position position="132"/>
    </location>
    <ligand>
        <name>S-adenosyl-L-methionine</name>
        <dbReference type="ChEBI" id="CHEBI:59789"/>
    </ligand>
</feature>
<dbReference type="RefSeq" id="WP_377165792.1">
    <property type="nucleotide sequence ID" value="NZ_JBHSMQ010000003.1"/>
</dbReference>
<dbReference type="InterPro" id="IPR023397">
    <property type="entry name" value="SAM-dep_MeTrfase_MraW_recog"/>
</dbReference>
<feature type="binding site" evidence="6">
    <location>
        <position position="154"/>
    </location>
    <ligand>
        <name>S-adenosyl-L-methionine</name>
        <dbReference type="ChEBI" id="CHEBI:59789"/>
    </ligand>
</feature>
<dbReference type="Proteomes" id="UP001596052">
    <property type="component" value="Unassembled WGS sequence"/>
</dbReference>
<dbReference type="NCBIfam" id="TIGR00006">
    <property type="entry name" value="16S rRNA (cytosine(1402)-N(4))-methyltransferase RsmH"/>
    <property type="match status" value="1"/>
</dbReference>
<feature type="binding site" evidence="6">
    <location>
        <position position="161"/>
    </location>
    <ligand>
        <name>S-adenosyl-L-methionine</name>
        <dbReference type="ChEBI" id="CHEBI:59789"/>
    </ligand>
</feature>
<keyword evidence="4 6" id="KW-0808">Transferase</keyword>
<keyword evidence="6" id="KW-0963">Cytoplasm</keyword>
<comment type="caution">
    <text evidence="8">The sequence shown here is derived from an EMBL/GenBank/DDBJ whole genome shotgun (WGS) entry which is preliminary data.</text>
</comment>
<evidence type="ECO:0000313" key="9">
    <source>
        <dbReference type="Proteomes" id="UP001596052"/>
    </source>
</evidence>
<dbReference type="SUPFAM" id="SSF53335">
    <property type="entry name" value="S-adenosyl-L-methionine-dependent methyltransferases"/>
    <property type="match status" value="1"/>
</dbReference>
<dbReference type="EC" id="2.1.1.199" evidence="6"/>
<comment type="function">
    <text evidence="6">Specifically methylates the N4 position of cytidine in position 1402 (C1402) of 16S rRNA.</text>
</comment>
<dbReference type="InterPro" id="IPR002903">
    <property type="entry name" value="RsmH"/>
</dbReference>
<keyword evidence="9" id="KW-1185">Reference proteome</keyword>
<evidence type="ECO:0000313" key="8">
    <source>
        <dbReference type="EMBL" id="MFC5455070.1"/>
    </source>
</evidence>
<evidence type="ECO:0000256" key="7">
    <source>
        <dbReference type="SAM" id="MobiDB-lite"/>
    </source>
</evidence>
<keyword evidence="5 6" id="KW-0949">S-adenosyl-L-methionine</keyword>
<comment type="subcellular location">
    <subcellularLocation>
        <location evidence="6">Cytoplasm</location>
    </subcellularLocation>
</comment>
<dbReference type="Gene3D" id="3.40.50.150">
    <property type="entry name" value="Vaccinia Virus protein VP39"/>
    <property type="match status" value="1"/>
</dbReference>
<proteinExistence type="inferred from homology"/>
<dbReference type="GO" id="GO:0008168">
    <property type="term" value="F:methyltransferase activity"/>
    <property type="evidence" value="ECO:0007669"/>
    <property type="project" value="UniProtKB-KW"/>
</dbReference>
<protein>
    <recommendedName>
        <fullName evidence="6">Ribosomal RNA small subunit methyltransferase H</fullName>
        <ecNumber evidence="6">2.1.1.199</ecNumber>
    </recommendedName>
    <alternativeName>
        <fullName evidence="6">16S rRNA m(4)C1402 methyltransferase</fullName>
    </alternativeName>
    <alternativeName>
        <fullName evidence="6">rRNA (cytosine-N(4)-)-methyltransferase RsmH</fullName>
    </alternativeName>
</protein>
<feature type="binding site" evidence="6">
    <location>
        <begin position="82"/>
        <end position="84"/>
    </location>
    <ligand>
        <name>S-adenosyl-L-methionine</name>
        <dbReference type="ChEBI" id="CHEBI:59789"/>
    </ligand>
</feature>
<evidence type="ECO:0000256" key="6">
    <source>
        <dbReference type="HAMAP-Rule" id="MF_01007"/>
    </source>
</evidence>
<evidence type="ECO:0000256" key="1">
    <source>
        <dbReference type="ARBA" id="ARBA00010396"/>
    </source>
</evidence>
<dbReference type="EMBL" id="JBHSMQ010000003">
    <property type="protein sequence ID" value="MFC5455070.1"/>
    <property type="molecule type" value="Genomic_DNA"/>
</dbReference>
<dbReference type="SUPFAM" id="SSF81799">
    <property type="entry name" value="Putative methyltransferase TM0872, insert domain"/>
    <property type="match status" value="1"/>
</dbReference>
<gene>
    <name evidence="6 8" type="primary">rsmH</name>
    <name evidence="8" type="ORF">ACFQDI_09415</name>
</gene>
<reference evidence="9" key="1">
    <citation type="journal article" date="2019" name="Int. J. Syst. Evol. Microbiol.">
        <title>The Global Catalogue of Microorganisms (GCM) 10K type strain sequencing project: providing services to taxonomists for standard genome sequencing and annotation.</title>
        <authorList>
            <consortium name="The Broad Institute Genomics Platform"/>
            <consortium name="The Broad Institute Genome Sequencing Center for Infectious Disease"/>
            <person name="Wu L."/>
            <person name="Ma J."/>
        </authorList>
    </citation>
    <scope>NUCLEOTIDE SEQUENCE [LARGE SCALE GENOMIC DNA]</scope>
    <source>
        <strain evidence="9">CGMCC 4.1469</strain>
    </source>
</reference>
<name>A0ABW0KP75_9BACT</name>
<organism evidence="8 9">
    <name type="scientific">Prosthecobacter fluviatilis</name>
    <dbReference type="NCBI Taxonomy" id="445931"/>
    <lineage>
        <taxon>Bacteria</taxon>
        <taxon>Pseudomonadati</taxon>
        <taxon>Verrucomicrobiota</taxon>
        <taxon>Verrucomicrobiia</taxon>
        <taxon>Verrucomicrobiales</taxon>
        <taxon>Verrucomicrobiaceae</taxon>
        <taxon>Prosthecobacter</taxon>
    </lineage>
</organism>
<keyword evidence="3 6" id="KW-0489">Methyltransferase</keyword>
<feature type="binding site" evidence="6">
    <location>
        <position position="102"/>
    </location>
    <ligand>
        <name>S-adenosyl-L-methionine</name>
        <dbReference type="ChEBI" id="CHEBI:59789"/>
    </ligand>
</feature>
<accession>A0ABW0KP75</accession>
<dbReference type="Pfam" id="PF01795">
    <property type="entry name" value="Methyltransf_5"/>
    <property type="match status" value="1"/>
</dbReference>
<dbReference type="PIRSF" id="PIRSF004486">
    <property type="entry name" value="MraW"/>
    <property type="match status" value="1"/>
</dbReference>
<evidence type="ECO:0000256" key="4">
    <source>
        <dbReference type="ARBA" id="ARBA00022679"/>
    </source>
</evidence>
<evidence type="ECO:0000256" key="5">
    <source>
        <dbReference type="ARBA" id="ARBA00022691"/>
    </source>
</evidence>
<dbReference type="PANTHER" id="PTHR11265:SF0">
    <property type="entry name" value="12S RRNA N4-METHYLCYTIDINE METHYLTRANSFERASE"/>
    <property type="match status" value="1"/>
</dbReference>
<dbReference type="GO" id="GO:0032259">
    <property type="term" value="P:methylation"/>
    <property type="evidence" value="ECO:0007669"/>
    <property type="project" value="UniProtKB-KW"/>
</dbReference>
<sequence>MSDAEVPTPHRRRPRYSGKNPRRFEDKYKELNPQRYAETIAKVRASGKTPAGQHVPILLEEIMQILSPQPGDRAVDCTLGFGGHAGALLKAVQPGGTLLALDQDPIEIVRAEARLRSAGCEDSALVVRRMNFAGLSRALAEVGWSDGADVLLADLGCSSMQFDNPARGFSFKHEGPLDMRMNPQRGVSARELLHGISPEKLTVILTENADEPHAKVIAQALAETDHATTRSLAEAVRRVLPHRLGEEDRDAAVRRVFQALRIAVNEEFTALDTFLRQLPACLRPGARVAILTFHSGEDRRVKLLFREGLRSGLFSATNDEVIRPTSQESRSNPRAAPAKLRWAVKA</sequence>
<evidence type="ECO:0000256" key="3">
    <source>
        <dbReference type="ARBA" id="ARBA00022603"/>
    </source>
</evidence>
<dbReference type="PANTHER" id="PTHR11265">
    <property type="entry name" value="S-ADENOSYL-METHYLTRANSFERASE MRAW"/>
    <property type="match status" value="1"/>
</dbReference>
<comment type="similarity">
    <text evidence="1 6">Belongs to the methyltransferase superfamily. RsmH family.</text>
</comment>
<keyword evidence="2 6" id="KW-0698">rRNA processing</keyword>
<dbReference type="Gene3D" id="1.10.150.170">
    <property type="entry name" value="Putative methyltransferase TM0872, insert domain"/>
    <property type="match status" value="1"/>
</dbReference>
<dbReference type="HAMAP" id="MF_01007">
    <property type="entry name" value="16SrRNA_methyltr_H"/>
    <property type="match status" value="1"/>
</dbReference>
<evidence type="ECO:0000256" key="2">
    <source>
        <dbReference type="ARBA" id="ARBA00022552"/>
    </source>
</evidence>
<dbReference type="InterPro" id="IPR029063">
    <property type="entry name" value="SAM-dependent_MTases_sf"/>
</dbReference>
<comment type="catalytic activity">
    <reaction evidence="6">
        <text>cytidine(1402) in 16S rRNA + S-adenosyl-L-methionine = N(4)-methylcytidine(1402) in 16S rRNA + S-adenosyl-L-homocysteine + H(+)</text>
        <dbReference type="Rhea" id="RHEA:42928"/>
        <dbReference type="Rhea" id="RHEA-COMP:10286"/>
        <dbReference type="Rhea" id="RHEA-COMP:10287"/>
        <dbReference type="ChEBI" id="CHEBI:15378"/>
        <dbReference type="ChEBI" id="CHEBI:57856"/>
        <dbReference type="ChEBI" id="CHEBI:59789"/>
        <dbReference type="ChEBI" id="CHEBI:74506"/>
        <dbReference type="ChEBI" id="CHEBI:82748"/>
        <dbReference type="EC" id="2.1.1.199"/>
    </reaction>
</comment>
<feature type="region of interest" description="Disordered" evidence="7">
    <location>
        <begin position="1"/>
        <end position="27"/>
    </location>
</feature>